<sequence length="83" mass="9923">MALQQYKRLALPQQKQNNRKKSKCPQSKHATDQEVQWVHSTTKSKTKTKQKAEAWDDQRTHSHCSRKAKHTQRERERERSPTQ</sequence>
<evidence type="ECO:0000313" key="3">
    <source>
        <dbReference type="Proteomes" id="UP000017861"/>
    </source>
</evidence>
<reference evidence="2 3" key="1">
    <citation type="journal article" date="2014" name="Genome Announc.">
        <title>Trypanosoma cruzi Clone Dm28c Draft Genome Sequence.</title>
        <authorList>
            <person name="Grisard E.C."/>
            <person name="Teixeira S.M."/>
            <person name="de Almeida L.G."/>
            <person name="Stoco P.H."/>
            <person name="Gerber A.L."/>
            <person name="Talavera-Lopez C."/>
            <person name="Lima O.C."/>
            <person name="Andersson B."/>
            <person name="de Vasconcelos A.T."/>
        </authorList>
    </citation>
    <scope>NUCLEOTIDE SEQUENCE [LARGE SCALE GENOMIC DNA]</scope>
    <source>
        <strain evidence="2 3">Dm28c</strain>
    </source>
</reference>
<feature type="compositionally biased region" description="Basic and acidic residues" evidence="1">
    <location>
        <begin position="50"/>
        <end position="60"/>
    </location>
</feature>
<gene>
    <name evidence="2" type="ORF">TCDM_09559</name>
</gene>
<organism evidence="2 3">
    <name type="scientific">Trypanosoma cruzi Dm28c</name>
    <dbReference type="NCBI Taxonomy" id="1416333"/>
    <lineage>
        <taxon>Eukaryota</taxon>
        <taxon>Discoba</taxon>
        <taxon>Euglenozoa</taxon>
        <taxon>Kinetoplastea</taxon>
        <taxon>Metakinetoplastina</taxon>
        <taxon>Trypanosomatida</taxon>
        <taxon>Trypanosomatidae</taxon>
        <taxon>Trypanosoma</taxon>
        <taxon>Schizotrypanum</taxon>
    </lineage>
</organism>
<evidence type="ECO:0000313" key="2">
    <source>
        <dbReference type="EMBL" id="ESS62750.1"/>
    </source>
</evidence>
<dbReference type="VEuPathDB" id="TriTrypDB:TCDM_09559"/>
<dbReference type="Proteomes" id="UP000017861">
    <property type="component" value="Unassembled WGS sequence"/>
</dbReference>
<name>V5APQ7_TRYCR</name>
<feature type="compositionally biased region" description="Basic and acidic residues" evidence="1">
    <location>
        <begin position="71"/>
        <end position="83"/>
    </location>
</feature>
<evidence type="ECO:0000256" key="1">
    <source>
        <dbReference type="SAM" id="MobiDB-lite"/>
    </source>
</evidence>
<dbReference type="EMBL" id="AYLP01000163">
    <property type="protein sequence ID" value="ESS62750.1"/>
    <property type="molecule type" value="Genomic_DNA"/>
</dbReference>
<accession>V5APQ7</accession>
<proteinExistence type="predicted"/>
<protein>
    <submittedName>
        <fullName evidence="2">Uncharacterized protein</fullName>
    </submittedName>
</protein>
<comment type="caution">
    <text evidence="2">The sequence shown here is derived from an EMBL/GenBank/DDBJ whole genome shotgun (WGS) entry which is preliminary data.</text>
</comment>
<feature type="region of interest" description="Disordered" evidence="1">
    <location>
        <begin position="1"/>
        <end position="83"/>
    </location>
</feature>
<feature type="compositionally biased region" description="Basic residues" evidence="1">
    <location>
        <begin position="61"/>
        <end position="70"/>
    </location>
</feature>
<dbReference type="AlphaFoldDB" id="V5APQ7"/>